<dbReference type="SUPFAM" id="SSF103481">
    <property type="entry name" value="Multidrug resistance efflux transporter EmrE"/>
    <property type="match status" value="2"/>
</dbReference>
<dbReference type="GO" id="GO:0005886">
    <property type="term" value="C:plasma membrane"/>
    <property type="evidence" value="ECO:0007669"/>
    <property type="project" value="UniProtKB-SubCell"/>
</dbReference>
<keyword evidence="3 6" id="KW-0812">Transmembrane</keyword>
<dbReference type="InterPro" id="IPR050638">
    <property type="entry name" value="AA-Vitamin_Transporters"/>
</dbReference>
<evidence type="ECO:0000259" key="7">
    <source>
        <dbReference type="Pfam" id="PF00892"/>
    </source>
</evidence>
<feature type="transmembrane region" description="Helical" evidence="6">
    <location>
        <begin position="38"/>
        <end position="59"/>
    </location>
</feature>
<evidence type="ECO:0000256" key="4">
    <source>
        <dbReference type="ARBA" id="ARBA00022989"/>
    </source>
</evidence>
<keyword evidence="4 6" id="KW-1133">Transmembrane helix</keyword>
<feature type="transmembrane region" description="Helical" evidence="6">
    <location>
        <begin position="129"/>
        <end position="148"/>
    </location>
</feature>
<reference evidence="8 9" key="1">
    <citation type="journal article" date="2016" name="Nat. Commun.">
        <title>Thousands of microbial genomes shed light on interconnected biogeochemical processes in an aquifer system.</title>
        <authorList>
            <person name="Anantharaman K."/>
            <person name="Brown C.T."/>
            <person name="Hug L.A."/>
            <person name="Sharon I."/>
            <person name="Castelle C.J."/>
            <person name="Probst A.J."/>
            <person name="Thomas B.C."/>
            <person name="Singh A."/>
            <person name="Wilkins M.J."/>
            <person name="Karaoz U."/>
            <person name="Brodie E.L."/>
            <person name="Williams K.H."/>
            <person name="Hubbard S.S."/>
            <person name="Banfield J.F."/>
        </authorList>
    </citation>
    <scope>NUCLEOTIDE SEQUENCE [LARGE SCALE GENOMIC DNA]</scope>
</reference>
<accession>A0A1G1WES9</accession>
<organism evidence="8 9">
    <name type="scientific">Candidatus Woykebacteria bacterium RBG_16_44_10</name>
    <dbReference type="NCBI Taxonomy" id="1802597"/>
    <lineage>
        <taxon>Bacteria</taxon>
        <taxon>Candidatus Woykeibacteriota</taxon>
    </lineage>
</organism>
<gene>
    <name evidence="8" type="ORF">A2Z24_01930</name>
</gene>
<dbReference type="PANTHER" id="PTHR32322">
    <property type="entry name" value="INNER MEMBRANE TRANSPORTER"/>
    <property type="match status" value="1"/>
</dbReference>
<dbReference type="InterPro" id="IPR000620">
    <property type="entry name" value="EamA_dom"/>
</dbReference>
<dbReference type="STRING" id="1802597.A2Z24_01930"/>
<name>A0A1G1WES9_9BACT</name>
<feature type="transmembrane region" description="Helical" evidence="6">
    <location>
        <begin position="183"/>
        <end position="204"/>
    </location>
</feature>
<feature type="domain" description="EamA" evidence="7">
    <location>
        <begin position="9"/>
        <end position="140"/>
    </location>
</feature>
<comment type="subcellular location">
    <subcellularLocation>
        <location evidence="1">Cell membrane</location>
        <topology evidence="1">Multi-pass membrane protein</topology>
    </subcellularLocation>
</comment>
<keyword evidence="5 6" id="KW-0472">Membrane</keyword>
<feature type="domain" description="EamA" evidence="7">
    <location>
        <begin position="155"/>
        <end position="288"/>
    </location>
</feature>
<comment type="caution">
    <text evidence="8">The sequence shown here is derived from an EMBL/GenBank/DDBJ whole genome shotgun (WGS) entry which is preliminary data.</text>
</comment>
<sequence length="310" mass="33763">MGAKDLTSKGLLLVFSTAIISGFSIFINKFGAGEFNPYLFVFLKNLLVAFLLVGLLLGLKEFKNLKKLAKKDWLILSIIGLVGGSIPFLLFFKGLSLTTAANGAFIHKTMFIYVAILAGVFLKEKMPNRLLIAGAFLLMGNLYFLKFLPGGVQQGDLLVLAATLFWATENIISKRALKTLSPAIVAFGRMGIGSVFILLFLILTGNIQAMSKLTPLHFQWILISGALLFGYVTTWYTGLKYVNVSTAATVLLLGSPITSLLTFIFQGQPFSQTQLIGSGLLVFGVAFAIGFGTLWQTVKNLPKLIYVPRT</sequence>
<evidence type="ECO:0000256" key="3">
    <source>
        <dbReference type="ARBA" id="ARBA00022692"/>
    </source>
</evidence>
<proteinExistence type="predicted"/>
<evidence type="ECO:0000256" key="1">
    <source>
        <dbReference type="ARBA" id="ARBA00004651"/>
    </source>
</evidence>
<dbReference type="Pfam" id="PF00892">
    <property type="entry name" value="EamA"/>
    <property type="match status" value="2"/>
</dbReference>
<evidence type="ECO:0000256" key="2">
    <source>
        <dbReference type="ARBA" id="ARBA00022475"/>
    </source>
</evidence>
<feature type="transmembrane region" description="Helical" evidence="6">
    <location>
        <begin position="104"/>
        <end position="122"/>
    </location>
</feature>
<dbReference type="PANTHER" id="PTHR32322:SF18">
    <property type="entry name" value="S-ADENOSYLMETHIONINE_S-ADENOSYLHOMOCYSTEINE TRANSPORTER"/>
    <property type="match status" value="1"/>
</dbReference>
<feature type="transmembrane region" description="Helical" evidence="6">
    <location>
        <begin position="275"/>
        <end position="295"/>
    </location>
</feature>
<evidence type="ECO:0000313" key="9">
    <source>
        <dbReference type="Proteomes" id="UP000177588"/>
    </source>
</evidence>
<protein>
    <recommendedName>
        <fullName evidence="7">EamA domain-containing protein</fullName>
    </recommendedName>
</protein>
<evidence type="ECO:0000313" key="8">
    <source>
        <dbReference type="EMBL" id="OGY26131.1"/>
    </source>
</evidence>
<dbReference type="InterPro" id="IPR037185">
    <property type="entry name" value="EmrE-like"/>
</dbReference>
<feature type="transmembrane region" description="Helical" evidence="6">
    <location>
        <begin position="71"/>
        <end position="92"/>
    </location>
</feature>
<evidence type="ECO:0000256" key="6">
    <source>
        <dbReference type="SAM" id="Phobius"/>
    </source>
</evidence>
<dbReference type="AlphaFoldDB" id="A0A1G1WES9"/>
<dbReference type="EMBL" id="MHCT01000015">
    <property type="protein sequence ID" value="OGY26131.1"/>
    <property type="molecule type" value="Genomic_DNA"/>
</dbReference>
<feature type="transmembrane region" description="Helical" evidence="6">
    <location>
        <begin position="12"/>
        <end position="32"/>
    </location>
</feature>
<dbReference type="Proteomes" id="UP000177588">
    <property type="component" value="Unassembled WGS sequence"/>
</dbReference>
<feature type="transmembrane region" description="Helical" evidence="6">
    <location>
        <begin position="242"/>
        <end position="263"/>
    </location>
</feature>
<keyword evidence="2" id="KW-1003">Cell membrane</keyword>
<feature type="transmembrane region" description="Helical" evidence="6">
    <location>
        <begin position="216"/>
        <end position="236"/>
    </location>
</feature>
<evidence type="ECO:0000256" key="5">
    <source>
        <dbReference type="ARBA" id="ARBA00023136"/>
    </source>
</evidence>